<evidence type="ECO:0000313" key="1">
    <source>
        <dbReference type="EMBL" id="KAF4757860.1"/>
    </source>
</evidence>
<dbReference type="Proteomes" id="UP000553632">
    <property type="component" value="Unassembled WGS sequence"/>
</dbReference>
<name>A0A7J6UKP1_PEROL</name>
<proteinExistence type="predicted"/>
<gene>
    <name evidence="1" type="primary">UFD1L_2</name>
    <name evidence="1" type="ORF">FOZ63_012858</name>
</gene>
<protein>
    <submittedName>
        <fullName evidence="1">Ubiquitin recognition factor in ER-associated degradation protein 1</fullName>
    </submittedName>
</protein>
<keyword evidence="2" id="KW-1185">Reference proteome</keyword>
<evidence type="ECO:0000313" key="2">
    <source>
        <dbReference type="Proteomes" id="UP000553632"/>
    </source>
</evidence>
<dbReference type="AlphaFoldDB" id="A0A7J6UKP1"/>
<comment type="caution">
    <text evidence="1">The sequence shown here is derived from an EMBL/GenBank/DDBJ whole genome shotgun (WGS) entry which is preliminary data.</text>
</comment>
<sequence length="128" mass="13349">MAKAMGSLGGSSRRRGQVGVSFRVGLGLHLGLSSDDEPWQDRPAGDRLIREGDLISVMVDLRGINGNPGALLYAVNDGPYEVAFSNLPMDPGVRMMPVVSMGGGGTVVRVRGASSGTQQPACVQPPML</sequence>
<accession>A0A7J6UKP1</accession>
<reference evidence="1 2" key="1">
    <citation type="submission" date="2020-04" db="EMBL/GenBank/DDBJ databases">
        <title>Perkinsus olseni comparative genomics.</title>
        <authorList>
            <person name="Bogema D.R."/>
        </authorList>
    </citation>
    <scope>NUCLEOTIDE SEQUENCE [LARGE SCALE GENOMIC DNA]</scope>
    <source>
        <strain evidence="1 2">ATCC PRA-207</strain>
    </source>
</reference>
<dbReference type="EMBL" id="JABANO010002148">
    <property type="protein sequence ID" value="KAF4757860.1"/>
    <property type="molecule type" value="Genomic_DNA"/>
</dbReference>
<organism evidence="1 2">
    <name type="scientific">Perkinsus olseni</name>
    <name type="common">Perkinsus atlanticus</name>
    <dbReference type="NCBI Taxonomy" id="32597"/>
    <lineage>
        <taxon>Eukaryota</taxon>
        <taxon>Sar</taxon>
        <taxon>Alveolata</taxon>
        <taxon>Perkinsozoa</taxon>
        <taxon>Perkinsea</taxon>
        <taxon>Perkinsida</taxon>
        <taxon>Perkinsidae</taxon>
        <taxon>Perkinsus</taxon>
    </lineage>
</organism>